<name>A0AC35FN92_9BILA</name>
<dbReference type="Proteomes" id="UP000887580">
    <property type="component" value="Unplaced"/>
</dbReference>
<proteinExistence type="predicted"/>
<evidence type="ECO:0000313" key="2">
    <source>
        <dbReference type="WBParaSite" id="PS1159_v2.g1923.t1"/>
    </source>
</evidence>
<protein>
    <submittedName>
        <fullName evidence="2">Neurofibromin</fullName>
    </submittedName>
</protein>
<sequence>CLAGCGSRFIRCAVFGIVCNIFHGFGTNTNYVFTEDFHRCLSIFLRQLNSQETLRLFNVSNYKSGQAVIDSVMRMISEHDEMEIYAKSSSDDSLSEHQIDSSNEDDLKQQVSLSNIHQLVSLMMAMVADIEKAVENKREWLVEWRNMARHWVSQSTSPQNFQIRSLIAYSCLATSVSDADIKAIVHMLLQVIKRRESLTSISGVTLS</sequence>
<reference evidence="2" key="1">
    <citation type="submission" date="2022-11" db="UniProtKB">
        <authorList>
            <consortium name="WormBaseParasite"/>
        </authorList>
    </citation>
    <scope>IDENTIFICATION</scope>
</reference>
<organism evidence="1 2">
    <name type="scientific">Panagrolaimus sp. PS1159</name>
    <dbReference type="NCBI Taxonomy" id="55785"/>
    <lineage>
        <taxon>Eukaryota</taxon>
        <taxon>Metazoa</taxon>
        <taxon>Ecdysozoa</taxon>
        <taxon>Nematoda</taxon>
        <taxon>Chromadorea</taxon>
        <taxon>Rhabditida</taxon>
        <taxon>Tylenchina</taxon>
        <taxon>Panagrolaimomorpha</taxon>
        <taxon>Panagrolaimoidea</taxon>
        <taxon>Panagrolaimidae</taxon>
        <taxon>Panagrolaimus</taxon>
    </lineage>
</organism>
<dbReference type="WBParaSite" id="PS1159_v2.g1923.t1">
    <property type="protein sequence ID" value="PS1159_v2.g1923.t1"/>
    <property type="gene ID" value="PS1159_v2.g1923"/>
</dbReference>
<accession>A0AC35FN92</accession>
<evidence type="ECO:0000313" key="1">
    <source>
        <dbReference type="Proteomes" id="UP000887580"/>
    </source>
</evidence>